<dbReference type="PROSITE" id="PS50830">
    <property type="entry name" value="TNASE_3"/>
    <property type="match status" value="1"/>
</dbReference>
<organism evidence="3 4">
    <name type="scientific">Aeromicrobium marinum DSM 15272</name>
    <dbReference type="NCBI Taxonomy" id="585531"/>
    <lineage>
        <taxon>Bacteria</taxon>
        <taxon>Bacillati</taxon>
        <taxon>Actinomycetota</taxon>
        <taxon>Actinomycetes</taxon>
        <taxon>Propionibacteriales</taxon>
        <taxon>Nocardioidaceae</taxon>
        <taxon>Aeromicrobium</taxon>
    </lineage>
</organism>
<feature type="chain" id="PRO_5003164212" evidence="1">
    <location>
        <begin position="21"/>
        <end position="176"/>
    </location>
</feature>
<dbReference type="OrthoDB" id="6048299at2"/>
<dbReference type="RefSeq" id="WP_007078334.1">
    <property type="nucleotide sequence ID" value="NZ_CM001024.1"/>
</dbReference>
<dbReference type="eggNOG" id="COG1525">
    <property type="taxonomic scope" value="Bacteria"/>
</dbReference>
<evidence type="ECO:0000259" key="2">
    <source>
        <dbReference type="PROSITE" id="PS50830"/>
    </source>
</evidence>
<dbReference type="Proteomes" id="UP000003111">
    <property type="component" value="Unassembled WGS sequence"/>
</dbReference>
<dbReference type="InterPro" id="IPR016071">
    <property type="entry name" value="Staphylococal_nuclease_OB-fold"/>
</dbReference>
<dbReference type="GO" id="GO:0004518">
    <property type="term" value="F:nuclease activity"/>
    <property type="evidence" value="ECO:0007669"/>
    <property type="project" value="InterPro"/>
</dbReference>
<dbReference type="PROSITE" id="PS01123">
    <property type="entry name" value="TNASE_1"/>
    <property type="match status" value="1"/>
</dbReference>
<feature type="domain" description="TNase-like" evidence="2">
    <location>
        <begin position="48"/>
        <end position="151"/>
    </location>
</feature>
<protein>
    <submittedName>
        <fullName evidence="3">Nuclease-like protein</fullName>
    </submittedName>
</protein>
<reference evidence="3" key="1">
    <citation type="submission" date="2010-08" db="EMBL/GenBank/DDBJ databases">
        <authorList>
            <person name="Muzny D."/>
            <person name="Qin X."/>
            <person name="Buhay C."/>
            <person name="Dugan-Rocha S."/>
            <person name="Ding Y."/>
            <person name="Chen G."/>
            <person name="Hawes A."/>
            <person name="Holder M."/>
            <person name="Jhangiani S."/>
            <person name="Johnson A."/>
            <person name="Khan Z."/>
            <person name="Li Z."/>
            <person name="Liu W."/>
            <person name="Liu X."/>
            <person name="Perez L."/>
            <person name="Shen H."/>
            <person name="Wang Q."/>
            <person name="Watt J."/>
            <person name="Xi L."/>
            <person name="Xin Y."/>
            <person name="Zhou J."/>
            <person name="Deng J."/>
            <person name="Jiang H."/>
            <person name="Liu Y."/>
            <person name="Qu J."/>
            <person name="Song X.-Z."/>
            <person name="Zhang L."/>
            <person name="Villasana D."/>
            <person name="Johnson A."/>
            <person name="Liu J."/>
            <person name="Liyanage D."/>
            <person name="Lorensuhewa L."/>
            <person name="Robinson T."/>
            <person name="Song A."/>
            <person name="Song B.-B."/>
            <person name="Dinh H."/>
            <person name="Thornton R."/>
            <person name="Coyle M."/>
            <person name="Francisco L."/>
            <person name="Jackson L."/>
            <person name="Javaid M."/>
            <person name="Korchina V."/>
            <person name="Kovar C."/>
            <person name="Mata R."/>
            <person name="Mathew T."/>
            <person name="Ngo R."/>
            <person name="Nguyen L."/>
            <person name="Nguyen N."/>
            <person name="Okwuonu G."/>
            <person name="Ongeri F."/>
            <person name="Pham C."/>
            <person name="Simmons D."/>
            <person name="Wilczek-Boney K."/>
            <person name="Hale W."/>
            <person name="Jakkamsetti A."/>
            <person name="Pham P."/>
            <person name="Ruth R."/>
            <person name="San Lucas F."/>
            <person name="Warren J."/>
            <person name="Zhang J."/>
            <person name="Zhao Z."/>
            <person name="Zhou C."/>
            <person name="Zhu D."/>
            <person name="Lee S."/>
            <person name="Bess C."/>
            <person name="Blankenburg K."/>
            <person name="Forbes L."/>
            <person name="Fu Q."/>
            <person name="Gubbala S."/>
            <person name="Hirani K."/>
            <person name="Jayaseelan J.C."/>
            <person name="Lara F."/>
            <person name="Munidasa M."/>
            <person name="Palculict T."/>
            <person name="Patil S."/>
            <person name="Pu L.-L."/>
            <person name="Saada N."/>
            <person name="Tang L."/>
            <person name="Weissenberger G."/>
            <person name="Zhu Y."/>
            <person name="Hemphill L."/>
            <person name="Shang Y."/>
            <person name="Youmans B."/>
            <person name="Ayvaz T."/>
            <person name="Ross M."/>
            <person name="Santibanez J."/>
            <person name="Aqrawi P."/>
            <person name="Gross S."/>
            <person name="Joshi V."/>
            <person name="Fowler G."/>
            <person name="Nazareth L."/>
            <person name="Reid J."/>
            <person name="Worley K."/>
            <person name="Petrosino J."/>
            <person name="Highlander S."/>
            <person name="Gibbs R."/>
        </authorList>
    </citation>
    <scope>NUCLEOTIDE SEQUENCE [LARGE SCALE GENOMIC DNA]</scope>
    <source>
        <strain evidence="3">DSM 15272</strain>
    </source>
</reference>
<dbReference type="Gene3D" id="2.40.50.90">
    <property type="match status" value="1"/>
</dbReference>
<evidence type="ECO:0000313" key="4">
    <source>
        <dbReference type="Proteomes" id="UP000003111"/>
    </source>
</evidence>
<dbReference type="AlphaFoldDB" id="E2SBA4"/>
<feature type="signal peptide" evidence="1">
    <location>
        <begin position="1"/>
        <end position="20"/>
    </location>
</feature>
<name>E2SBA4_9ACTN</name>
<sequence>MLRLLGPVLVVLLLGGCQLAFDSPSAVPGSTAPPIDAGVRPEAPQRGTTATATVTRVVDGDTLDVDVDGGGSESVRLIGIDTPEVFPEEECGGREATRLIGSLAPVGTVVRLVSDPSQSDRDRFDRLLRYVELQDGTDLGAAQVASGWAEVVVFAAPFTRLGAYDRLAASAGTPAC</sequence>
<comment type="caution">
    <text evidence="3">The sequence shown here is derived from an EMBL/GenBank/DDBJ whole genome shotgun (WGS) entry which is preliminary data.</text>
</comment>
<dbReference type="GO" id="GO:0003676">
    <property type="term" value="F:nucleic acid binding"/>
    <property type="evidence" value="ECO:0007669"/>
    <property type="project" value="InterPro"/>
</dbReference>
<dbReference type="SUPFAM" id="SSF50199">
    <property type="entry name" value="Staphylococcal nuclease"/>
    <property type="match status" value="1"/>
</dbReference>
<dbReference type="Pfam" id="PF00565">
    <property type="entry name" value="SNase"/>
    <property type="match status" value="1"/>
</dbReference>
<dbReference type="PROSITE" id="PS51257">
    <property type="entry name" value="PROKAR_LIPOPROTEIN"/>
    <property type="match status" value="1"/>
</dbReference>
<keyword evidence="1" id="KW-0732">Signal</keyword>
<evidence type="ECO:0000256" key="1">
    <source>
        <dbReference type="SAM" id="SignalP"/>
    </source>
</evidence>
<dbReference type="SMART" id="SM00318">
    <property type="entry name" value="SNc"/>
    <property type="match status" value="1"/>
</dbReference>
<evidence type="ECO:0000313" key="3">
    <source>
        <dbReference type="EMBL" id="EFQ83650.1"/>
    </source>
</evidence>
<dbReference type="STRING" id="585531.HMPREF0063_11313"/>
<accession>E2SBA4</accession>
<keyword evidence="4" id="KW-1185">Reference proteome</keyword>
<dbReference type="InterPro" id="IPR002071">
    <property type="entry name" value="Thermonucl_AS"/>
</dbReference>
<dbReference type="EMBL" id="ACLF03000004">
    <property type="protein sequence ID" value="EFQ83650.1"/>
    <property type="molecule type" value="Genomic_DNA"/>
</dbReference>
<dbReference type="HOGENOM" id="CLU_046484_5_3_11"/>
<gene>
    <name evidence="3" type="ORF">HMPREF0063_11313</name>
</gene>
<proteinExistence type="predicted"/>
<dbReference type="InterPro" id="IPR035437">
    <property type="entry name" value="SNase_OB-fold_sf"/>
</dbReference>